<feature type="region of interest" description="Disordered" evidence="1">
    <location>
        <begin position="273"/>
        <end position="413"/>
    </location>
</feature>
<protein>
    <recommendedName>
        <fullName evidence="2">Glycosyltransferase 2-like domain-containing protein</fullName>
    </recommendedName>
</protein>
<proteinExistence type="predicted"/>
<dbReference type="InterPro" id="IPR029044">
    <property type="entry name" value="Nucleotide-diphossugar_trans"/>
</dbReference>
<dbReference type="RefSeq" id="WP_076114548.1">
    <property type="nucleotide sequence ID" value="NZ_MPTB01000091.1"/>
</dbReference>
<feature type="domain" description="Glycosyltransferase 2-like" evidence="2">
    <location>
        <begin position="422"/>
        <end position="564"/>
    </location>
</feature>
<evidence type="ECO:0000259" key="2">
    <source>
        <dbReference type="Pfam" id="PF00535"/>
    </source>
</evidence>
<feature type="compositionally biased region" description="Low complexity" evidence="1">
    <location>
        <begin position="396"/>
        <end position="413"/>
    </location>
</feature>
<evidence type="ECO:0000256" key="1">
    <source>
        <dbReference type="SAM" id="MobiDB-lite"/>
    </source>
</evidence>
<dbReference type="SUPFAM" id="SSF53448">
    <property type="entry name" value="Nucleotide-diphospho-sugar transferases"/>
    <property type="match status" value="2"/>
</dbReference>
<sequence length="645" mass="73216">MSGPQTRVLLGSPIHQKPLILHQFLKSLLRLRLDGVELDFYFIDDNEDEASSSLLQEFSKSANNVFLQSSGFRDTYVRDDHTHFWNSGLVWKVAGFKNLMIRRAEAFGYDYLFLIDSDLILHPDTLLHLIQTQKDIISEVFWTQWQPNTMLQPQVWMHDEYNQWEALPGEKLTHEEINHRFHAFLSKLQQPGIYEVGGLGACTLISRRAIESGVSYDVIRNISYWGEDRHFCIRAAALGILLYVDTHYPALHLYRDSDLSKVDDYIRLTSPAPEAAVDGTDDGADAADTAGTMGDAHETKAAAAPGGVQRTEAVPGVVEETEGSAAPGAVEKSESEAGPSAKAAEPAEPEAGSGETSVQQDSQPHSAPWTAAEAKVRLSKDLPAMPGDEPAEAADRAANALTSASSANASPAARRPKLTLTMVVKNESQRFLRQILQEHRKYIDEAVIIDDGSTDNTADICREALQGIPLRLIHNTVSKFSNEAELRKQQWDEVVKSGPEWILSLDADEIFEERFAGNIDALLREDACDLFCFRLYDFWDDHHYREDRYWRSHHSYRPFLLRYREGFPYIWNESPQHCGRLPENIFELPHQLSNLRLKHLGWSRPEFRLDKYLRYMLLDPDGIYGWKEQYASILEQHPNLVPWIE</sequence>
<evidence type="ECO:0000313" key="4">
    <source>
        <dbReference type="Proteomes" id="UP000187412"/>
    </source>
</evidence>
<dbReference type="Proteomes" id="UP000187412">
    <property type="component" value="Unassembled WGS sequence"/>
</dbReference>
<dbReference type="Pfam" id="PF00535">
    <property type="entry name" value="Glycos_transf_2"/>
    <property type="match status" value="1"/>
</dbReference>
<keyword evidence="4" id="KW-1185">Reference proteome</keyword>
<feature type="compositionally biased region" description="Polar residues" evidence="1">
    <location>
        <begin position="356"/>
        <end position="365"/>
    </location>
</feature>
<reference evidence="3 4" key="1">
    <citation type="submission" date="2016-10" db="EMBL/GenBank/DDBJ databases">
        <title>Paenibacillus species isolates.</title>
        <authorList>
            <person name="Beno S.M."/>
        </authorList>
    </citation>
    <scope>NUCLEOTIDE SEQUENCE [LARGE SCALE GENOMIC DNA]</scope>
    <source>
        <strain evidence="3 4">FSL H7-0744</strain>
    </source>
</reference>
<name>A0ABX3GUK2_PAEBO</name>
<dbReference type="InterPro" id="IPR001173">
    <property type="entry name" value="Glyco_trans_2-like"/>
</dbReference>
<gene>
    <name evidence="3" type="ORF">BSK56_32830</name>
</gene>
<dbReference type="Gene3D" id="3.90.550.10">
    <property type="entry name" value="Spore Coat Polysaccharide Biosynthesis Protein SpsA, Chain A"/>
    <property type="match status" value="2"/>
</dbReference>
<dbReference type="CDD" id="cd00761">
    <property type="entry name" value="Glyco_tranf_GTA_type"/>
    <property type="match status" value="1"/>
</dbReference>
<organism evidence="3 4">
    <name type="scientific">Paenibacillus borealis</name>
    <dbReference type="NCBI Taxonomy" id="160799"/>
    <lineage>
        <taxon>Bacteria</taxon>
        <taxon>Bacillati</taxon>
        <taxon>Bacillota</taxon>
        <taxon>Bacilli</taxon>
        <taxon>Bacillales</taxon>
        <taxon>Paenibacillaceae</taxon>
        <taxon>Paenibacillus</taxon>
    </lineage>
</organism>
<accession>A0ABX3GUK2</accession>
<evidence type="ECO:0000313" key="3">
    <source>
        <dbReference type="EMBL" id="OMD35551.1"/>
    </source>
</evidence>
<dbReference type="EMBL" id="MPTB01000091">
    <property type="protein sequence ID" value="OMD35551.1"/>
    <property type="molecule type" value="Genomic_DNA"/>
</dbReference>
<comment type="caution">
    <text evidence="3">The sequence shown here is derived from an EMBL/GenBank/DDBJ whole genome shotgun (WGS) entry which is preliminary data.</text>
</comment>
<feature type="compositionally biased region" description="Low complexity" evidence="1">
    <location>
        <begin position="336"/>
        <end position="355"/>
    </location>
</feature>
<dbReference type="PANTHER" id="PTHR43630">
    <property type="entry name" value="POLY-BETA-1,6-N-ACETYL-D-GLUCOSAMINE SYNTHASE"/>
    <property type="match status" value="1"/>
</dbReference>
<dbReference type="PANTHER" id="PTHR43630:SF2">
    <property type="entry name" value="GLYCOSYLTRANSFERASE"/>
    <property type="match status" value="1"/>
</dbReference>